<name>A0A6B0U4P4_IXORI</name>
<reference evidence="1" key="1">
    <citation type="submission" date="2019-12" db="EMBL/GenBank/DDBJ databases">
        <title>An insight into the sialome of adult female Ixodes ricinus ticks feeding for 6 days.</title>
        <authorList>
            <person name="Perner J."/>
            <person name="Ribeiro J.M.C."/>
        </authorList>
    </citation>
    <scope>NUCLEOTIDE SEQUENCE</scope>
    <source>
        <strain evidence="1">Semi-engorged</strain>
        <tissue evidence="1">Salivary glands</tissue>
    </source>
</reference>
<organism evidence="1">
    <name type="scientific">Ixodes ricinus</name>
    <name type="common">Common tick</name>
    <name type="synonym">Acarus ricinus</name>
    <dbReference type="NCBI Taxonomy" id="34613"/>
    <lineage>
        <taxon>Eukaryota</taxon>
        <taxon>Metazoa</taxon>
        <taxon>Ecdysozoa</taxon>
        <taxon>Arthropoda</taxon>
        <taxon>Chelicerata</taxon>
        <taxon>Arachnida</taxon>
        <taxon>Acari</taxon>
        <taxon>Parasitiformes</taxon>
        <taxon>Ixodida</taxon>
        <taxon>Ixodoidea</taxon>
        <taxon>Ixodidae</taxon>
        <taxon>Ixodinae</taxon>
        <taxon>Ixodes</taxon>
    </lineage>
</organism>
<dbReference type="EMBL" id="GIFC01004515">
    <property type="protein sequence ID" value="MXU86598.1"/>
    <property type="molecule type" value="Transcribed_RNA"/>
</dbReference>
<proteinExistence type="predicted"/>
<dbReference type="AlphaFoldDB" id="A0A6B0U4P4"/>
<accession>A0A6B0U4P4</accession>
<protein>
    <submittedName>
        <fullName evidence="1">Putative secreted protein</fullName>
    </submittedName>
</protein>
<evidence type="ECO:0000313" key="1">
    <source>
        <dbReference type="EMBL" id="MXU86598.1"/>
    </source>
</evidence>
<sequence length="92" mass="9536">MRLGRSVYPMCTTPLWTCSSPGLVVSTLPPASAAMSTITEPGFIDSTICLVMSRGAFLPGISAVVIMMSTSLHCSANRAISASINSLDISLA</sequence>